<feature type="compositionally biased region" description="Polar residues" evidence="8">
    <location>
        <begin position="773"/>
        <end position="789"/>
    </location>
</feature>
<dbReference type="Pfam" id="PF00200">
    <property type="entry name" value="Disintegrin"/>
    <property type="match status" value="1"/>
</dbReference>
<dbReference type="InterPro" id="IPR034027">
    <property type="entry name" value="Reprolysin_adamalysin"/>
</dbReference>
<dbReference type="Pfam" id="PF08516">
    <property type="entry name" value="ADAM_CR"/>
    <property type="match status" value="1"/>
</dbReference>
<evidence type="ECO:0000259" key="11">
    <source>
        <dbReference type="PROSITE" id="PS50215"/>
    </source>
</evidence>
<evidence type="ECO:0000313" key="14">
    <source>
        <dbReference type="Proteomes" id="UP000070412"/>
    </source>
</evidence>
<evidence type="ECO:0000256" key="7">
    <source>
        <dbReference type="PROSITE-ProRule" id="PRU00276"/>
    </source>
</evidence>
<reference evidence="13" key="3">
    <citation type="submission" date="2022-06" db="UniProtKB">
        <authorList>
            <consortium name="EnsemblMetazoa"/>
        </authorList>
    </citation>
    <scope>IDENTIFICATION</scope>
</reference>
<feature type="disulfide bond" evidence="7">
    <location>
        <begin position="364"/>
        <end position="388"/>
    </location>
</feature>
<evidence type="ECO:0000256" key="1">
    <source>
        <dbReference type="ARBA" id="ARBA00022670"/>
    </source>
</evidence>
<evidence type="ECO:0000256" key="5">
    <source>
        <dbReference type="ARBA" id="ARBA00023157"/>
    </source>
</evidence>
<dbReference type="FunFam" id="4.10.70.10:FF:000001">
    <property type="entry name" value="Disintegrin and metalloproteinase domain-containing protein 22"/>
    <property type="match status" value="1"/>
</dbReference>
<keyword evidence="14" id="KW-1185">Reference proteome</keyword>
<evidence type="ECO:0000256" key="4">
    <source>
        <dbReference type="ARBA" id="ARBA00023049"/>
    </source>
</evidence>
<evidence type="ECO:0000256" key="9">
    <source>
        <dbReference type="SAM" id="Phobius"/>
    </source>
</evidence>
<feature type="domain" description="Peptidase M12B" evidence="11">
    <location>
        <begin position="190"/>
        <end position="409"/>
    </location>
</feature>
<dbReference type="Pfam" id="PF01421">
    <property type="entry name" value="Reprolysin"/>
    <property type="match status" value="2"/>
</dbReference>
<keyword evidence="1" id="KW-0645">Protease</keyword>
<feature type="binding site" evidence="7">
    <location>
        <position position="349"/>
    </location>
    <ligand>
        <name>Zn(2+)</name>
        <dbReference type="ChEBI" id="CHEBI:29105"/>
        <note>catalytic</note>
    </ligand>
</feature>
<keyword evidence="9" id="KW-1133">Transmembrane helix</keyword>
<evidence type="ECO:0000256" key="2">
    <source>
        <dbReference type="ARBA" id="ARBA00022801"/>
    </source>
</evidence>
<dbReference type="SUPFAM" id="SSF57552">
    <property type="entry name" value="Blood coagulation inhibitor (disintegrin)"/>
    <property type="match status" value="1"/>
</dbReference>
<evidence type="ECO:0000313" key="13">
    <source>
        <dbReference type="EnsemblMetazoa" id="KAF7490597.1"/>
    </source>
</evidence>
<dbReference type="EMBL" id="WVUK01000062">
    <property type="protein sequence ID" value="KAF7490597.1"/>
    <property type="molecule type" value="Genomic_DNA"/>
</dbReference>
<evidence type="ECO:0000259" key="10">
    <source>
        <dbReference type="PROSITE" id="PS50214"/>
    </source>
</evidence>
<feature type="binding site" evidence="7">
    <location>
        <position position="353"/>
    </location>
    <ligand>
        <name>Zn(2+)</name>
        <dbReference type="ChEBI" id="CHEBI:29105"/>
        <note>catalytic</note>
    </ligand>
</feature>
<dbReference type="InterPro" id="IPR001762">
    <property type="entry name" value="Disintegrin_dom"/>
</dbReference>
<name>A0A834R7P8_SARSC</name>
<keyword evidence="3 7" id="KW-0862">Zinc</keyword>
<keyword evidence="9" id="KW-0472">Membrane</keyword>
<dbReference type="SUPFAM" id="SSF55486">
    <property type="entry name" value="Metalloproteases ('zincins'), catalytic domain"/>
    <property type="match status" value="1"/>
</dbReference>
<dbReference type="PROSITE" id="PS50215">
    <property type="entry name" value="ADAM_MEPRO"/>
    <property type="match status" value="1"/>
</dbReference>
<keyword evidence="5 7" id="KW-1015">Disulfide bond</keyword>
<feature type="disulfide bond" evidence="6">
    <location>
        <begin position="474"/>
        <end position="494"/>
    </location>
</feature>
<dbReference type="PANTHER" id="PTHR11905">
    <property type="entry name" value="ADAM A DISINTEGRIN AND METALLOPROTEASE DOMAIN"/>
    <property type="match status" value="1"/>
</dbReference>
<feature type="region of interest" description="Disordered" evidence="8">
    <location>
        <begin position="729"/>
        <end position="849"/>
    </location>
</feature>
<dbReference type="CDD" id="cd04269">
    <property type="entry name" value="ZnMc_adamalysin_II_like"/>
    <property type="match status" value="1"/>
</dbReference>
<keyword evidence="4" id="KW-0482">Metalloprotease</keyword>
<dbReference type="GO" id="GO:0004222">
    <property type="term" value="F:metalloendopeptidase activity"/>
    <property type="evidence" value="ECO:0007669"/>
    <property type="project" value="InterPro"/>
</dbReference>
<reference evidence="12" key="2">
    <citation type="submission" date="2020-01" db="EMBL/GenBank/DDBJ databases">
        <authorList>
            <person name="Korhonen P.K.K."/>
            <person name="Guangxu M.G."/>
            <person name="Wang T.W."/>
            <person name="Stroehlein A.J.S."/>
            <person name="Young N.D."/>
            <person name="Ang C.-S.A."/>
            <person name="Fernando D.W.F."/>
            <person name="Lu H.L."/>
            <person name="Taylor S.T."/>
            <person name="Ehtesham M.E.M."/>
            <person name="Najaraj S.H.N."/>
            <person name="Harsha G.H.G."/>
            <person name="Madugundu A.M."/>
            <person name="Renuse S.R."/>
            <person name="Holt D.H."/>
            <person name="Pandey A.P."/>
            <person name="Papenfuss A.P."/>
            <person name="Gasser R.B.G."/>
            <person name="Fischer K.F."/>
        </authorList>
    </citation>
    <scope>NUCLEOTIDE SEQUENCE</scope>
    <source>
        <strain evidence="12">SSS_KF_BRIS2020</strain>
    </source>
</reference>
<dbReference type="Proteomes" id="UP000070412">
    <property type="component" value="Unassembled WGS sequence"/>
</dbReference>
<protein>
    <submittedName>
        <fullName evidence="12">Disintegrin and metalloproteinase domain-containing protein 28</fullName>
    </submittedName>
</protein>
<proteinExistence type="predicted"/>
<dbReference type="SMART" id="SM00608">
    <property type="entry name" value="ACR"/>
    <property type="match status" value="1"/>
</dbReference>
<dbReference type="EnsemblMetazoa" id="SSS_5688s_mrna">
    <property type="protein sequence ID" value="KAF7490597.1"/>
    <property type="gene ID" value="SSS_5688"/>
</dbReference>
<dbReference type="PANTHER" id="PTHR11905:SF159">
    <property type="entry name" value="ADAM METALLOPROTEASE"/>
    <property type="match status" value="1"/>
</dbReference>
<dbReference type="Gene3D" id="3.40.390.10">
    <property type="entry name" value="Collagenase (Catalytic Domain)"/>
    <property type="match status" value="1"/>
</dbReference>
<dbReference type="OrthoDB" id="5951731at2759"/>
<feature type="compositionally biased region" description="Polar residues" evidence="8">
    <location>
        <begin position="734"/>
        <end position="752"/>
    </location>
</feature>
<feature type="disulfide bond" evidence="7">
    <location>
        <begin position="366"/>
        <end position="371"/>
    </location>
</feature>
<gene>
    <name evidence="12" type="ORF">SSS_5688</name>
</gene>
<evidence type="ECO:0000256" key="3">
    <source>
        <dbReference type="ARBA" id="ARBA00022833"/>
    </source>
</evidence>
<dbReference type="InterPro" id="IPR024079">
    <property type="entry name" value="MetalloPept_cat_dom_sf"/>
</dbReference>
<dbReference type="Gene3D" id="4.10.70.10">
    <property type="entry name" value="Disintegrin domain"/>
    <property type="match status" value="1"/>
</dbReference>
<evidence type="ECO:0000256" key="8">
    <source>
        <dbReference type="SAM" id="MobiDB-lite"/>
    </source>
</evidence>
<dbReference type="GO" id="GO:0046872">
    <property type="term" value="F:metal ion binding"/>
    <property type="evidence" value="ECO:0007669"/>
    <property type="project" value="UniProtKB-KW"/>
</dbReference>
<feature type="domain" description="Disintegrin" evidence="10">
    <location>
        <begin position="414"/>
        <end position="502"/>
    </location>
</feature>
<reference evidence="14" key="1">
    <citation type="journal article" date="2020" name="PLoS Negl. Trop. Dis.">
        <title>High-quality nuclear genome for Sarcoptes scabiei-A critical resource for a neglected parasite.</title>
        <authorList>
            <person name="Korhonen P.K."/>
            <person name="Gasser R.B."/>
            <person name="Ma G."/>
            <person name="Wang T."/>
            <person name="Stroehlein A.J."/>
            <person name="Young N.D."/>
            <person name="Ang C.S."/>
            <person name="Fernando D.D."/>
            <person name="Lu H.C."/>
            <person name="Taylor S."/>
            <person name="Reynolds S.L."/>
            <person name="Mofiz E."/>
            <person name="Najaraj S.H."/>
            <person name="Gowda H."/>
            <person name="Madugundu A."/>
            <person name="Renuse S."/>
            <person name="Holt D."/>
            <person name="Pandey A."/>
            <person name="Papenfuss A.T."/>
            <person name="Fischer K."/>
        </authorList>
    </citation>
    <scope>NUCLEOTIDE SEQUENCE [LARGE SCALE GENOMIC DNA]</scope>
</reference>
<keyword evidence="12" id="KW-0401">Integrin</keyword>
<keyword evidence="9" id="KW-0812">Transmembrane</keyword>
<accession>A0A834R7P8</accession>
<keyword evidence="7" id="KW-0479">Metal-binding</keyword>
<sequence>MFQFDVHRQTIMKLKRWAISFSSISYVLLKISMILCSDHELIRPKIFKIGPNRLKILIDAFNQSFSLDLKPSDFLSDDYREFPQRFHDIRKKKNCHFQGKVNGTSSSFAAISYCDNHLNGVFKIYYLHFNLEQIGDNKSLIGDVKISRIITSSYFENHRCVTDTFSLERNRRKTIDYIDDDDNDLFAFPRYVEFVLVNAYDVFLRNNKNLELVFDKSLQIANIVNALFNPLNISIVLVGVVVWNDGNKIELHHPSSVTLANFTQYRRDVLWKLIPNDNAHLLTTNQVEESVIGKALKGTMWFVKRIFTLKFFSNFRKFQKSLPSTMDYSAAVIYDPLNSINVVASTIAHELGHCFGMEHDESDCQCPDRFCIMAGSATYPQPTKWSSCSIGSIKKYLKRGLDHCLLNKPKKSFRKNCGNGFIDDDEECDCGLPQFCTNKCCDPFTCKLKNGAECANGECCDQNECKIITSKMVCRSSKSRCDVPEVCDGVSALCPKDLYQLDGTECLEGFAYCYQGKCQSRENRCRLIWGENANVGNYRCYQQNAYGLEYANCGYDRKTQTAVKCENFEDVVCGRLHCTNVGSAAEIRFGPEGTTIVRHKIDGSNCVTASLDMGLDEEDYGYVPNGAKCALNSMCINQKCVAISSIIPTCSLDGDTCSGQSPIDTRDHYYSTTRRNVLIFVYLFFFLILPLLSLLMYYLFKDKRPNLLAWVYRKKFVTKDYNKQRSRNFKRSNKTTSLNTQMISGPLETQISMKPVRPAPPPPKSLKSHINTDDSSMVNSSIKPSISSTAHEEPFKNLQKNQVKIEKTTKSRPRVRPPRPPSFLSATNNHESQQKTPTVKDLVKNFEKS</sequence>
<evidence type="ECO:0000313" key="12">
    <source>
        <dbReference type="EMBL" id="KAF7490597.1"/>
    </source>
</evidence>
<keyword evidence="2" id="KW-0378">Hydrolase</keyword>
<feature type="transmembrane region" description="Helical" evidence="9">
    <location>
        <begin position="677"/>
        <end position="700"/>
    </location>
</feature>
<feature type="binding site" evidence="7">
    <location>
        <position position="359"/>
    </location>
    <ligand>
        <name>Zn(2+)</name>
        <dbReference type="ChEBI" id="CHEBI:29105"/>
        <note>catalytic</note>
    </ligand>
</feature>
<evidence type="ECO:0000256" key="6">
    <source>
        <dbReference type="PROSITE-ProRule" id="PRU00068"/>
    </source>
</evidence>
<dbReference type="InterPro" id="IPR006586">
    <property type="entry name" value="ADAM_Cys-rich"/>
</dbReference>
<organism evidence="12">
    <name type="scientific">Sarcoptes scabiei</name>
    <name type="common">Itch mite</name>
    <name type="synonym">Acarus scabiei</name>
    <dbReference type="NCBI Taxonomy" id="52283"/>
    <lineage>
        <taxon>Eukaryota</taxon>
        <taxon>Metazoa</taxon>
        <taxon>Ecdysozoa</taxon>
        <taxon>Arthropoda</taxon>
        <taxon>Chelicerata</taxon>
        <taxon>Arachnida</taxon>
        <taxon>Acari</taxon>
        <taxon>Acariformes</taxon>
        <taxon>Sarcoptiformes</taxon>
        <taxon>Astigmata</taxon>
        <taxon>Psoroptidia</taxon>
        <taxon>Sarcoptoidea</taxon>
        <taxon>Sarcoptidae</taxon>
        <taxon>Sarcoptinae</taxon>
        <taxon>Sarcoptes</taxon>
    </lineage>
</organism>
<comment type="caution">
    <text evidence="7">Lacks conserved residue(s) required for the propagation of feature annotation.</text>
</comment>
<dbReference type="PROSITE" id="PS50214">
    <property type="entry name" value="DISINTEGRIN_2"/>
    <property type="match status" value="1"/>
</dbReference>
<feature type="compositionally biased region" description="Polar residues" evidence="8">
    <location>
        <begin position="824"/>
        <end position="837"/>
    </location>
</feature>
<dbReference type="InterPro" id="IPR001590">
    <property type="entry name" value="Peptidase_M12B"/>
</dbReference>
<dbReference type="GO" id="GO:0006509">
    <property type="term" value="P:membrane protein ectodomain proteolysis"/>
    <property type="evidence" value="ECO:0007669"/>
    <property type="project" value="TreeGrafter"/>
</dbReference>
<feature type="active site" evidence="7">
    <location>
        <position position="350"/>
    </location>
</feature>
<dbReference type="FunFam" id="3.40.390.10:FF:000002">
    <property type="entry name" value="Disintegrin and metalloproteinase domain-containing protein 22"/>
    <property type="match status" value="1"/>
</dbReference>
<dbReference type="SMART" id="SM00050">
    <property type="entry name" value="DISIN"/>
    <property type="match status" value="1"/>
</dbReference>
<dbReference type="GO" id="GO:0007229">
    <property type="term" value="P:integrin-mediated signaling pathway"/>
    <property type="evidence" value="ECO:0007669"/>
    <property type="project" value="UniProtKB-KW"/>
</dbReference>
<dbReference type="InterPro" id="IPR036436">
    <property type="entry name" value="Disintegrin_dom_sf"/>
</dbReference>
<dbReference type="AlphaFoldDB" id="A0A834R7P8"/>